<comment type="function">
    <text evidence="7">Binds to the 23S rRNA.</text>
</comment>
<dbReference type="InterPro" id="IPR009027">
    <property type="entry name" value="Ribosomal_bL9/RNase_H1_N"/>
</dbReference>
<evidence type="ECO:0000256" key="2">
    <source>
        <dbReference type="ARBA" id="ARBA00022730"/>
    </source>
</evidence>
<dbReference type="GO" id="GO:0005840">
    <property type="term" value="C:ribosome"/>
    <property type="evidence" value="ECO:0007669"/>
    <property type="project" value="UniProtKB-KW"/>
</dbReference>
<sequence length="147" mass="16367">MKVLLIKDVKSLGKTGEIKEVKDGYGQNFLIAKGFAKAATHEVLKQYEAQEKKKAENLRFELANLEKMKEELAKITIIINKAVGANGGLFGGVTKDEIAHALKEQKNIEIDKKSLECETIKELGIHEISIKLGHSIHAKFKLEVRGE</sequence>
<keyword evidence="3 7" id="KW-0694">RNA-binding</keyword>
<protein>
    <recommendedName>
        <fullName evidence="6 7">Large ribosomal subunit protein bL9</fullName>
    </recommendedName>
</protein>
<feature type="coiled-coil region" evidence="8">
    <location>
        <begin position="48"/>
        <end position="118"/>
    </location>
</feature>
<keyword evidence="8" id="KW-0175">Coiled coil</keyword>
<evidence type="ECO:0000256" key="1">
    <source>
        <dbReference type="ARBA" id="ARBA00010605"/>
    </source>
</evidence>
<evidence type="ECO:0000259" key="9">
    <source>
        <dbReference type="PROSITE" id="PS00651"/>
    </source>
</evidence>
<dbReference type="InterPro" id="IPR020069">
    <property type="entry name" value="Ribosomal_bL9_C"/>
</dbReference>
<dbReference type="InterPro" id="IPR036935">
    <property type="entry name" value="Ribosomal_bL9_N_sf"/>
</dbReference>
<comment type="similarity">
    <text evidence="1 7">Belongs to the bacterial ribosomal protein bL9 family.</text>
</comment>
<dbReference type="HAMAP" id="MF_00503">
    <property type="entry name" value="Ribosomal_bL9"/>
    <property type="match status" value="1"/>
</dbReference>
<evidence type="ECO:0000256" key="8">
    <source>
        <dbReference type="SAM" id="Coils"/>
    </source>
</evidence>
<keyword evidence="11" id="KW-1185">Reference proteome</keyword>
<feature type="domain" description="Ribosomal protein L9" evidence="9">
    <location>
        <begin position="13"/>
        <end position="40"/>
    </location>
</feature>
<dbReference type="NCBIfam" id="TIGR00158">
    <property type="entry name" value="L9"/>
    <property type="match status" value="1"/>
</dbReference>
<organism evidence="10 11">
    <name type="scientific">Campylobacter insulaenigrae</name>
    <dbReference type="NCBI Taxonomy" id="260714"/>
    <lineage>
        <taxon>Bacteria</taxon>
        <taxon>Pseudomonadati</taxon>
        <taxon>Campylobacterota</taxon>
        <taxon>Epsilonproteobacteria</taxon>
        <taxon>Campylobacterales</taxon>
        <taxon>Campylobacteraceae</taxon>
        <taxon>Campylobacter</taxon>
    </lineage>
</organism>
<dbReference type="SUPFAM" id="SSF55653">
    <property type="entry name" value="Ribosomal protein L9 C-domain"/>
    <property type="match status" value="1"/>
</dbReference>
<dbReference type="SUPFAM" id="SSF55658">
    <property type="entry name" value="L9 N-domain-like"/>
    <property type="match status" value="1"/>
</dbReference>
<evidence type="ECO:0000256" key="5">
    <source>
        <dbReference type="ARBA" id="ARBA00023274"/>
    </source>
</evidence>
<accession>A0ABY3G308</accession>
<keyword evidence="4 7" id="KW-0689">Ribosomal protein</keyword>
<dbReference type="InterPro" id="IPR000244">
    <property type="entry name" value="Ribosomal_bL9"/>
</dbReference>
<dbReference type="InterPro" id="IPR020070">
    <property type="entry name" value="Ribosomal_bL9_N"/>
</dbReference>
<dbReference type="PANTHER" id="PTHR21368">
    <property type="entry name" value="50S RIBOSOMAL PROTEIN L9"/>
    <property type="match status" value="1"/>
</dbReference>
<dbReference type="Gene3D" id="3.10.430.100">
    <property type="entry name" value="Ribosomal protein L9, C-terminal domain"/>
    <property type="match status" value="1"/>
</dbReference>
<proteinExistence type="inferred from homology"/>
<dbReference type="Pfam" id="PF01281">
    <property type="entry name" value="Ribosomal_L9_N"/>
    <property type="match status" value="1"/>
</dbReference>
<evidence type="ECO:0000256" key="7">
    <source>
        <dbReference type="HAMAP-Rule" id="MF_00503"/>
    </source>
</evidence>
<evidence type="ECO:0000256" key="4">
    <source>
        <dbReference type="ARBA" id="ARBA00022980"/>
    </source>
</evidence>
<dbReference type="InterPro" id="IPR036791">
    <property type="entry name" value="Ribosomal_bL9_C_sf"/>
</dbReference>
<keyword evidence="2 7" id="KW-0699">rRNA-binding</keyword>
<dbReference type="PROSITE" id="PS00651">
    <property type="entry name" value="RIBOSOMAL_L9"/>
    <property type="match status" value="1"/>
</dbReference>
<evidence type="ECO:0000313" key="11">
    <source>
        <dbReference type="Proteomes" id="UP000321614"/>
    </source>
</evidence>
<comment type="caution">
    <text evidence="10">The sequence shown here is derived from an EMBL/GenBank/DDBJ whole genome shotgun (WGS) entry which is preliminary data.</text>
</comment>
<gene>
    <name evidence="7" type="primary">rplI</name>
    <name evidence="10" type="ORF">ZA01_06445</name>
</gene>
<evidence type="ECO:0000256" key="6">
    <source>
        <dbReference type="ARBA" id="ARBA00035292"/>
    </source>
</evidence>
<evidence type="ECO:0000256" key="3">
    <source>
        <dbReference type="ARBA" id="ARBA00022884"/>
    </source>
</evidence>
<dbReference type="Pfam" id="PF03948">
    <property type="entry name" value="Ribosomal_L9_C"/>
    <property type="match status" value="1"/>
</dbReference>
<dbReference type="EMBL" id="VOAW01000016">
    <property type="protein sequence ID" value="TWO23896.1"/>
    <property type="molecule type" value="Genomic_DNA"/>
</dbReference>
<reference evidence="10 11" key="1">
    <citation type="submission" date="2019-07" db="EMBL/GenBank/DDBJ databases">
        <title>Rapid identification of Enteric Bacteria from Whole Genome Sequences (WGS) using Average Nucleotide Identity (ANI).</title>
        <authorList>
            <person name="Lane C."/>
        </authorList>
    </citation>
    <scope>NUCLEOTIDE SEQUENCE [LARGE SCALE GENOMIC DNA]</scope>
    <source>
        <strain evidence="10 11">2011D-8905</strain>
    </source>
</reference>
<dbReference type="Proteomes" id="UP000321614">
    <property type="component" value="Unassembled WGS sequence"/>
</dbReference>
<dbReference type="Gene3D" id="3.40.5.10">
    <property type="entry name" value="Ribosomal protein L9, N-terminal domain"/>
    <property type="match status" value="1"/>
</dbReference>
<keyword evidence="5 7" id="KW-0687">Ribonucleoprotein</keyword>
<evidence type="ECO:0000313" key="10">
    <source>
        <dbReference type="EMBL" id="TWO23896.1"/>
    </source>
</evidence>
<dbReference type="RefSeq" id="WP_147501040.1">
    <property type="nucleotide sequence ID" value="NZ_JANPQO010000001.1"/>
</dbReference>
<name>A0ABY3G308_9BACT</name>
<dbReference type="InterPro" id="IPR020594">
    <property type="entry name" value="Ribosomal_bL9_bac/chp"/>
</dbReference>